<dbReference type="EMBL" id="JBHRWW010000013">
    <property type="protein sequence ID" value="MFC3689851.1"/>
    <property type="molecule type" value="Genomic_DNA"/>
</dbReference>
<dbReference type="Gene3D" id="3.10.620.30">
    <property type="match status" value="1"/>
</dbReference>
<dbReference type="Pfam" id="PF08379">
    <property type="entry name" value="Bact_transglu_N"/>
    <property type="match status" value="1"/>
</dbReference>
<dbReference type="InterPro" id="IPR038765">
    <property type="entry name" value="Papain-like_cys_pep_sf"/>
</dbReference>
<comment type="caution">
    <text evidence="2">The sequence shown here is derived from an EMBL/GenBank/DDBJ whole genome shotgun (WGS) entry which is preliminary data.</text>
</comment>
<sequence>MSSTRSPSVATTSRYRLRQSFRYDYDAPAYSLLHRLVVVPPQHHGDQTLRLGAVRVSDGSAQVSWTGDEHGNRVCLVRLAVVPDSVTMHAEVEVTRPDLPAGPTTIPTTAPTYGDTAPAATLPAAALADPTLLGASLQTVPDGAVRRLARELAGGDDVLAAAVRVGEAVHELVRYTPGATGVRTTAAQALAGGQGVCQDQAHVMIAVLRAAGVPCRYVSGHLVGQGGTHAWVEVVVPAGRGARAVAYDPTHRRLAGDGYVTVAVGRDYVDVPPTSGWYSGDATGVLSGTRELLRTQEA</sequence>
<proteinExistence type="predicted"/>
<evidence type="ECO:0000259" key="1">
    <source>
        <dbReference type="SMART" id="SM00460"/>
    </source>
</evidence>
<dbReference type="PANTHER" id="PTHR33490:SF6">
    <property type="entry name" value="SLL1049 PROTEIN"/>
    <property type="match status" value="1"/>
</dbReference>
<dbReference type="SUPFAM" id="SSF54001">
    <property type="entry name" value="Cysteine proteinases"/>
    <property type="match status" value="1"/>
</dbReference>
<dbReference type="RefSeq" id="WP_340291098.1">
    <property type="nucleotide sequence ID" value="NZ_JBBEOI010000030.1"/>
</dbReference>
<accession>A0ABV7WMS2</accession>
<dbReference type="Pfam" id="PF01841">
    <property type="entry name" value="Transglut_core"/>
    <property type="match status" value="1"/>
</dbReference>
<evidence type="ECO:0000313" key="3">
    <source>
        <dbReference type="Proteomes" id="UP001595685"/>
    </source>
</evidence>
<gene>
    <name evidence="2" type="ORF">ACFOLH_15990</name>
</gene>
<dbReference type="PANTHER" id="PTHR33490">
    <property type="entry name" value="BLR5614 PROTEIN-RELATED"/>
    <property type="match status" value="1"/>
</dbReference>
<organism evidence="2 3">
    <name type="scientific">Aquipuribacter hungaricus</name>
    <dbReference type="NCBI Taxonomy" id="545624"/>
    <lineage>
        <taxon>Bacteria</taxon>
        <taxon>Bacillati</taxon>
        <taxon>Actinomycetota</taxon>
        <taxon>Actinomycetes</taxon>
        <taxon>Micrococcales</taxon>
        <taxon>Intrasporangiaceae</taxon>
        <taxon>Aquipuribacter</taxon>
    </lineage>
</organism>
<dbReference type="Proteomes" id="UP001595685">
    <property type="component" value="Unassembled WGS sequence"/>
</dbReference>
<protein>
    <submittedName>
        <fullName evidence="2">Transglutaminase domain-containing protein</fullName>
    </submittedName>
</protein>
<dbReference type="InterPro" id="IPR013589">
    <property type="entry name" value="Bac_transglu_N"/>
</dbReference>
<keyword evidence="3" id="KW-1185">Reference proteome</keyword>
<reference evidence="3" key="1">
    <citation type="journal article" date="2019" name="Int. J. Syst. Evol. Microbiol.">
        <title>The Global Catalogue of Microorganisms (GCM) 10K type strain sequencing project: providing services to taxonomists for standard genome sequencing and annotation.</title>
        <authorList>
            <consortium name="The Broad Institute Genomics Platform"/>
            <consortium name="The Broad Institute Genome Sequencing Center for Infectious Disease"/>
            <person name="Wu L."/>
            <person name="Ma J."/>
        </authorList>
    </citation>
    <scope>NUCLEOTIDE SEQUENCE [LARGE SCALE GENOMIC DNA]</scope>
    <source>
        <strain evidence="3">NCAIM B.02333</strain>
    </source>
</reference>
<evidence type="ECO:0000313" key="2">
    <source>
        <dbReference type="EMBL" id="MFC3689851.1"/>
    </source>
</evidence>
<dbReference type="SMART" id="SM00460">
    <property type="entry name" value="TGc"/>
    <property type="match status" value="1"/>
</dbReference>
<dbReference type="InterPro" id="IPR002931">
    <property type="entry name" value="Transglutaminase-like"/>
</dbReference>
<feature type="domain" description="Transglutaminase-like" evidence="1">
    <location>
        <begin position="189"/>
        <end position="251"/>
    </location>
</feature>
<name>A0ABV7WMS2_9MICO</name>